<reference evidence="1" key="1">
    <citation type="journal article" date="2016" name="Genome Announc.">
        <title>Draft genomes of two strains of Paenibacillus glucanolyticus with capability to degrade lignocellulose.</title>
        <authorList>
            <person name="Mathews S.L."/>
            <person name="Pawlak J."/>
            <person name="Grunden A.M."/>
        </authorList>
    </citation>
    <scope>NUCLEOTIDE SEQUENCE [LARGE SCALE GENOMIC DNA]</scope>
    <source>
        <strain evidence="1">SLM1</strain>
    </source>
</reference>
<accession>A0A163GU33</accession>
<organism evidence="1 2">
    <name type="scientific">Paenibacillus glucanolyticus</name>
    <dbReference type="NCBI Taxonomy" id="59843"/>
    <lineage>
        <taxon>Bacteria</taxon>
        <taxon>Bacillati</taxon>
        <taxon>Bacillota</taxon>
        <taxon>Bacilli</taxon>
        <taxon>Bacillales</taxon>
        <taxon>Paenibacillaceae</taxon>
        <taxon>Paenibacillus</taxon>
    </lineage>
</organism>
<dbReference type="OrthoDB" id="9956687at2"/>
<sequence>MDNKYIEEFTRDWELLNDEGNTQLWQYFDQLDWKHMYAIKIGGSVKSVFDSEYGNPHLIFNVVVKCL</sequence>
<dbReference type="RefSeq" id="WP_063477656.1">
    <property type="nucleotide sequence ID" value="NZ_JBCMWP010000019.1"/>
</dbReference>
<proteinExistence type="predicted"/>
<dbReference type="EMBL" id="LWMH01000001">
    <property type="protein sequence ID" value="KZS45152.1"/>
    <property type="molecule type" value="Genomic_DNA"/>
</dbReference>
<name>A0A163GU33_9BACL</name>
<dbReference type="Proteomes" id="UP000076796">
    <property type="component" value="Unassembled WGS sequence"/>
</dbReference>
<keyword evidence="2" id="KW-1185">Reference proteome</keyword>
<gene>
    <name evidence="1" type="ORF">AWU65_03990</name>
</gene>
<protein>
    <submittedName>
        <fullName evidence="1">Uncharacterized protein</fullName>
    </submittedName>
</protein>
<comment type="caution">
    <text evidence="1">The sequence shown here is derived from an EMBL/GenBank/DDBJ whole genome shotgun (WGS) entry which is preliminary data.</text>
</comment>
<evidence type="ECO:0000313" key="2">
    <source>
        <dbReference type="Proteomes" id="UP000076796"/>
    </source>
</evidence>
<dbReference type="AlphaFoldDB" id="A0A163GU33"/>
<evidence type="ECO:0000313" key="1">
    <source>
        <dbReference type="EMBL" id="KZS45152.1"/>
    </source>
</evidence>